<dbReference type="Proteomes" id="UP000828048">
    <property type="component" value="Chromosome 3"/>
</dbReference>
<keyword evidence="2" id="KW-1185">Reference proteome</keyword>
<sequence>MGTSNLIFLISCILLNLPLNTAQICSNSGNFSSNSTYGENRNRILSSLPSNVTASNGFFTATLTQDSETVYVLALCRGDISSDSCFNCVNYTSQTILKNCPNQKEATNYGDYDSKCIVRCSNTSFFNVMETQPHRFIYITSDITSAVDEFDQALNGLVESLVIRAAMGNSTKFATGESKFGGYLYIYGLMQCVPGISSVDCSRCLRGAVDEYRVGTALPPPPPSPPVTFAPPPPPAVTKEGSKSSKLTIIVVLVSILIVIVGLACACFLLRKKEVVKKRSDPGRPFNSAWIKAAGKLFRVSKQRGARHADEEMNPKIADFGMARLFVVDQSKGITKRIAGTPGYMPPEYVKYGQFSVKTDVFSFGVLILEIVSGKKYSGYDGPEHAEHLISYAWKKWRRGKALRLVDVTLAGGSKSEKMRCIHIGLLCVQENVAKRPTMGAVVLMFNSFSMSLPLPSKPAFLVERSIEPNTALGNQFPSATSSHHSTEHPANVSVNEVSITDPYPR</sequence>
<gene>
    <name evidence="1" type="ORF">Vadar_025145</name>
</gene>
<protein>
    <submittedName>
        <fullName evidence="1">Uncharacterized protein</fullName>
    </submittedName>
</protein>
<comment type="caution">
    <text evidence="1">The sequence shown here is derived from an EMBL/GenBank/DDBJ whole genome shotgun (WGS) entry which is preliminary data.</text>
</comment>
<evidence type="ECO:0000313" key="2">
    <source>
        <dbReference type="Proteomes" id="UP000828048"/>
    </source>
</evidence>
<name>A0ACB7Z0A2_9ERIC</name>
<dbReference type="EMBL" id="CM037153">
    <property type="protein sequence ID" value="KAH7858544.1"/>
    <property type="molecule type" value="Genomic_DNA"/>
</dbReference>
<organism evidence="1 2">
    <name type="scientific">Vaccinium darrowii</name>
    <dbReference type="NCBI Taxonomy" id="229202"/>
    <lineage>
        <taxon>Eukaryota</taxon>
        <taxon>Viridiplantae</taxon>
        <taxon>Streptophyta</taxon>
        <taxon>Embryophyta</taxon>
        <taxon>Tracheophyta</taxon>
        <taxon>Spermatophyta</taxon>
        <taxon>Magnoliopsida</taxon>
        <taxon>eudicotyledons</taxon>
        <taxon>Gunneridae</taxon>
        <taxon>Pentapetalae</taxon>
        <taxon>asterids</taxon>
        <taxon>Ericales</taxon>
        <taxon>Ericaceae</taxon>
        <taxon>Vaccinioideae</taxon>
        <taxon>Vaccinieae</taxon>
        <taxon>Vaccinium</taxon>
    </lineage>
</organism>
<accession>A0ACB7Z0A2</accession>
<proteinExistence type="predicted"/>
<evidence type="ECO:0000313" key="1">
    <source>
        <dbReference type="EMBL" id="KAH7858544.1"/>
    </source>
</evidence>
<reference evidence="1 2" key="1">
    <citation type="journal article" date="2021" name="Hortic Res">
        <title>High-quality reference genome and annotation aids understanding of berry development for evergreen blueberry (Vaccinium darrowii).</title>
        <authorList>
            <person name="Yu J."/>
            <person name="Hulse-Kemp A.M."/>
            <person name="Babiker E."/>
            <person name="Staton M."/>
        </authorList>
    </citation>
    <scope>NUCLEOTIDE SEQUENCE [LARGE SCALE GENOMIC DNA]</scope>
    <source>
        <strain evidence="2">cv. NJ 8807/NJ 8810</strain>
        <tissue evidence="1">Young leaf</tissue>
    </source>
</reference>